<dbReference type="GO" id="GO:0009252">
    <property type="term" value="P:peptidoglycan biosynthetic process"/>
    <property type="evidence" value="ECO:0007669"/>
    <property type="project" value="TreeGrafter"/>
</dbReference>
<dbReference type="GO" id="GO:0005829">
    <property type="term" value="C:cytosol"/>
    <property type="evidence" value="ECO:0007669"/>
    <property type="project" value="TreeGrafter"/>
</dbReference>
<dbReference type="PRINTS" id="PR00992">
    <property type="entry name" value="ALARACEMASE"/>
</dbReference>
<dbReference type="UniPathway" id="UPA00042">
    <property type="reaction ID" value="UER00497"/>
</dbReference>
<dbReference type="KEGG" id="clt:CM240_2370"/>
<dbReference type="InterPro" id="IPR009006">
    <property type="entry name" value="Ala_racemase/Decarboxylase_C"/>
</dbReference>
<evidence type="ECO:0000259" key="8">
    <source>
        <dbReference type="SMART" id="SM01005"/>
    </source>
</evidence>
<keyword evidence="10" id="KW-1185">Reference proteome</keyword>
<reference evidence="9 10" key="1">
    <citation type="submission" date="2013-11" db="EMBL/GenBank/DDBJ databases">
        <title>Complete genome sequence of Clostridum sp. M2/40.</title>
        <authorList>
            <person name="Wibberg D."/>
            <person name="Puehler A."/>
            <person name="Schlueter A."/>
        </authorList>
    </citation>
    <scope>NUCLEOTIDE SEQUENCE [LARGE SCALE GENOMIC DNA]</scope>
    <source>
        <strain evidence="10">M2/40</strain>
    </source>
</reference>
<dbReference type="OrthoDB" id="9813814at2"/>
<sequence length="386" mass="43341">MFRHLRPVWAEINIDNLINNVNEIKRVAKGKELIAAIKADGYGHGAVDIAPFMLDAGVNRFAVAVISEAIELRRNNIDAPIMILGYTPLIFGKDLLRYEIEQSVMSYEYCKKLSTLATEEKSIAKVHIALDTGMGRIGFIPNEDSIEEIKKISELPNIKIVGMFSHFATADEANKEYALTQLDKFKKFDEKLQKRGIKIPMRHIANSAALIDMKDSIFEALRPGIILYGYYPSNEVNKSIINLKPVMSLKTNIVHIKEVERGTSISYNRTFITERKSKIATLPVGYADGYSRALSNKGKVIINGKIANIVGRVCMDQCMVDVTDIEDVKVGDDVVLMGEDSGLKIDAEDMARLLDTISYEVTCMISKRVPRVYIKDNKVVKIRNYV</sequence>
<evidence type="ECO:0000256" key="3">
    <source>
        <dbReference type="ARBA" id="ARBA00022898"/>
    </source>
</evidence>
<dbReference type="InterPro" id="IPR001608">
    <property type="entry name" value="Ala_racemase_N"/>
</dbReference>
<dbReference type="SMART" id="SM01005">
    <property type="entry name" value="Ala_racemase_C"/>
    <property type="match status" value="1"/>
</dbReference>
<comment type="pathway">
    <text evidence="5">Amino-acid biosynthesis; D-alanine biosynthesis; D-alanine from L-alanine: step 1/1.</text>
</comment>
<feature type="binding site" evidence="5 7">
    <location>
        <position position="136"/>
    </location>
    <ligand>
        <name>substrate</name>
    </ligand>
</feature>
<dbReference type="NCBIfam" id="TIGR00492">
    <property type="entry name" value="alr"/>
    <property type="match status" value="1"/>
</dbReference>
<dbReference type="GO" id="GO:0030170">
    <property type="term" value="F:pyridoxal phosphate binding"/>
    <property type="evidence" value="ECO:0007669"/>
    <property type="project" value="UniProtKB-UniRule"/>
</dbReference>
<dbReference type="GO" id="GO:0008784">
    <property type="term" value="F:alanine racemase activity"/>
    <property type="evidence" value="ECO:0007669"/>
    <property type="project" value="UniProtKB-UniRule"/>
</dbReference>
<dbReference type="Pfam" id="PF00842">
    <property type="entry name" value="Ala_racemase_C"/>
    <property type="match status" value="1"/>
</dbReference>
<keyword evidence="4 5" id="KW-0413">Isomerase</keyword>
<evidence type="ECO:0000256" key="4">
    <source>
        <dbReference type="ARBA" id="ARBA00023235"/>
    </source>
</evidence>
<gene>
    <name evidence="9" type="primary">alr</name>
    <name evidence="9" type="ORF">CM240_2370</name>
</gene>
<dbReference type="Gene3D" id="2.40.37.10">
    <property type="entry name" value="Lyase, Ornithine Decarboxylase, Chain A, domain 1"/>
    <property type="match status" value="1"/>
</dbReference>
<evidence type="ECO:0000256" key="7">
    <source>
        <dbReference type="PIRSR" id="PIRSR600821-52"/>
    </source>
</evidence>
<dbReference type="SUPFAM" id="SSF50621">
    <property type="entry name" value="Alanine racemase C-terminal domain-like"/>
    <property type="match status" value="1"/>
</dbReference>
<evidence type="ECO:0000256" key="5">
    <source>
        <dbReference type="HAMAP-Rule" id="MF_01201"/>
    </source>
</evidence>
<feature type="modified residue" description="N6-(pyridoxal phosphate)lysine" evidence="5 6">
    <location>
        <position position="38"/>
    </location>
</feature>
<dbReference type="Gene3D" id="3.20.20.10">
    <property type="entry name" value="Alanine racemase"/>
    <property type="match status" value="1"/>
</dbReference>
<comment type="catalytic activity">
    <reaction evidence="1 5">
        <text>L-alanine = D-alanine</text>
        <dbReference type="Rhea" id="RHEA:20249"/>
        <dbReference type="ChEBI" id="CHEBI:57416"/>
        <dbReference type="ChEBI" id="CHEBI:57972"/>
        <dbReference type="EC" id="5.1.1.1"/>
    </reaction>
</comment>
<dbReference type="CDD" id="cd00430">
    <property type="entry name" value="PLPDE_III_AR"/>
    <property type="match status" value="1"/>
</dbReference>
<evidence type="ECO:0000313" key="9">
    <source>
        <dbReference type="EMBL" id="CDM69507.1"/>
    </source>
</evidence>
<evidence type="ECO:0000256" key="6">
    <source>
        <dbReference type="PIRSR" id="PIRSR600821-50"/>
    </source>
</evidence>
<dbReference type="GO" id="GO:0030632">
    <property type="term" value="P:D-alanine biosynthetic process"/>
    <property type="evidence" value="ECO:0007669"/>
    <property type="project" value="UniProtKB-UniRule"/>
</dbReference>
<dbReference type="InterPro" id="IPR029066">
    <property type="entry name" value="PLP-binding_barrel"/>
</dbReference>
<dbReference type="PROSITE" id="PS00395">
    <property type="entry name" value="ALANINE_RACEMASE"/>
    <property type="match status" value="1"/>
</dbReference>
<dbReference type="Pfam" id="PF01168">
    <property type="entry name" value="Ala_racemase_N"/>
    <property type="match status" value="1"/>
</dbReference>
<dbReference type="RefSeq" id="WP_044039313.1">
    <property type="nucleotide sequence ID" value="NZ_HG917868.1"/>
</dbReference>
<dbReference type="PATRIC" id="fig|1216932.3.peg.2348"/>
<dbReference type="InterPro" id="IPR011079">
    <property type="entry name" value="Ala_racemase_C"/>
</dbReference>
<organism evidence="9 10">
    <name type="scientific">Clostridium bornimense</name>
    <dbReference type="NCBI Taxonomy" id="1216932"/>
    <lineage>
        <taxon>Bacteria</taxon>
        <taxon>Bacillati</taxon>
        <taxon>Bacillota</taxon>
        <taxon>Clostridia</taxon>
        <taxon>Eubacteriales</taxon>
        <taxon>Clostridiaceae</taxon>
        <taxon>Clostridium</taxon>
    </lineage>
</organism>
<feature type="domain" description="Alanine racemase C-terminal" evidence="8">
    <location>
        <begin position="246"/>
        <end position="374"/>
    </location>
</feature>
<dbReference type="InterPro" id="IPR000821">
    <property type="entry name" value="Ala_racemase"/>
</dbReference>
<keyword evidence="3 5" id="KW-0663">Pyridoxal phosphate</keyword>
<dbReference type="FunFam" id="2.40.37.10:FF:000006">
    <property type="entry name" value="Alanine racemase"/>
    <property type="match status" value="1"/>
</dbReference>
<name>W6S587_9CLOT</name>
<dbReference type="PANTHER" id="PTHR30511">
    <property type="entry name" value="ALANINE RACEMASE"/>
    <property type="match status" value="1"/>
</dbReference>
<dbReference type="HAMAP" id="MF_01201">
    <property type="entry name" value="Ala_racemase"/>
    <property type="match status" value="1"/>
</dbReference>
<dbReference type="FunFam" id="3.20.20.10:FF:000002">
    <property type="entry name" value="Alanine racemase"/>
    <property type="match status" value="1"/>
</dbReference>
<dbReference type="HOGENOM" id="CLU_028393_2_2_9"/>
<feature type="active site" description="Proton acceptor; specific for D-alanine" evidence="5">
    <location>
        <position position="38"/>
    </location>
</feature>
<proteinExistence type="inferred from homology"/>
<dbReference type="PANTHER" id="PTHR30511:SF0">
    <property type="entry name" value="ALANINE RACEMASE, CATABOLIC-RELATED"/>
    <property type="match status" value="1"/>
</dbReference>
<dbReference type="Proteomes" id="UP000019426">
    <property type="component" value="Chromosome M2/40_rep1"/>
</dbReference>
<protein>
    <recommendedName>
        <fullName evidence="5">Alanine racemase</fullName>
        <ecNumber evidence="5">5.1.1.1</ecNumber>
    </recommendedName>
</protein>
<comment type="cofactor">
    <cofactor evidence="2 5 6">
        <name>pyridoxal 5'-phosphate</name>
        <dbReference type="ChEBI" id="CHEBI:597326"/>
    </cofactor>
</comment>
<feature type="active site" description="Proton acceptor; specific for L-alanine" evidence="5">
    <location>
        <position position="267"/>
    </location>
</feature>
<comment type="function">
    <text evidence="5">Catalyzes the interconversion of L-alanine and D-alanine. May also act on other amino acids.</text>
</comment>
<dbReference type="eggNOG" id="COG0787">
    <property type="taxonomic scope" value="Bacteria"/>
</dbReference>
<dbReference type="InterPro" id="IPR020622">
    <property type="entry name" value="Ala_racemase_pyridoxalP-BS"/>
</dbReference>
<dbReference type="STRING" id="1216932.CM240_2370"/>
<evidence type="ECO:0000256" key="1">
    <source>
        <dbReference type="ARBA" id="ARBA00000316"/>
    </source>
</evidence>
<evidence type="ECO:0000256" key="2">
    <source>
        <dbReference type="ARBA" id="ARBA00001933"/>
    </source>
</evidence>
<dbReference type="SUPFAM" id="SSF51419">
    <property type="entry name" value="PLP-binding barrel"/>
    <property type="match status" value="1"/>
</dbReference>
<dbReference type="AlphaFoldDB" id="W6S587"/>
<accession>W6S587</accession>
<feature type="binding site" evidence="5 7">
    <location>
        <position position="315"/>
    </location>
    <ligand>
        <name>substrate</name>
    </ligand>
</feature>
<comment type="similarity">
    <text evidence="5">Belongs to the alanine racemase family.</text>
</comment>
<dbReference type="EC" id="5.1.1.1" evidence="5"/>
<dbReference type="EMBL" id="HG917868">
    <property type="protein sequence ID" value="CDM69507.1"/>
    <property type="molecule type" value="Genomic_DNA"/>
</dbReference>
<evidence type="ECO:0000313" key="10">
    <source>
        <dbReference type="Proteomes" id="UP000019426"/>
    </source>
</evidence>